<name>A0A1D9Q154_SCLS1</name>
<dbReference type="RefSeq" id="XP_001596032.1">
    <property type="nucleotide sequence ID" value="XM_001595982.1"/>
</dbReference>
<dbReference type="VEuPathDB" id="FungiDB:sscle_04g033120"/>
<evidence type="ECO:0000313" key="2">
    <source>
        <dbReference type="Proteomes" id="UP000177798"/>
    </source>
</evidence>
<gene>
    <name evidence="1" type="ORF">sscle_04g033120</name>
</gene>
<accession>A0A1D9Q154</accession>
<proteinExistence type="predicted"/>
<reference evidence="2" key="1">
    <citation type="journal article" date="2017" name="Genome Biol. Evol.">
        <title>The complete genome sequence of the phytopathogenic fungus Sclerotinia sclerotiorum reveals insights into the genome architecture of broad host range pathogens.</title>
        <authorList>
            <person name="Derbyshire M."/>
            <person name="Denton-Giles M."/>
            <person name="Hegedus D."/>
            <person name="Seifbarghy S."/>
            <person name="Rollins J."/>
            <person name="van Kan J."/>
            <person name="Seidl M.F."/>
            <person name="Faino L."/>
            <person name="Mbengue M."/>
            <person name="Navaud O."/>
            <person name="Raffaele S."/>
            <person name="Hammond-Kosack K."/>
            <person name="Heard S."/>
            <person name="Oliver R."/>
        </authorList>
    </citation>
    <scope>NUCLEOTIDE SEQUENCE [LARGE SCALE GENOMIC DNA]</scope>
    <source>
        <strain evidence="2">ATCC 18683 / 1980 / Ss-1</strain>
    </source>
</reference>
<dbReference type="EMBL" id="CP017817">
    <property type="protein sequence ID" value="APA08542.1"/>
    <property type="molecule type" value="Genomic_DNA"/>
</dbReference>
<dbReference type="Proteomes" id="UP000177798">
    <property type="component" value="Chromosome 4"/>
</dbReference>
<dbReference type="KEGG" id="ssl:SS1G_02248"/>
<dbReference type="AlphaFoldDB" id="A0A1D9Q154"/>
<organism evidence="1 2">
    <name type="scientific">Sclerotinia sclerotiorum (strain ATCC 18683 / 1980 / Ss-1)</name>
    <name type="common">White mold</name>
    <name type="synonym">Whetzelinia sclerotiorum</name>
    <dbReference type="NCBI Taxonomy" id="665079"/>
    <lineage>
        <taxon>Eukaryota</taxon>
        <taxon>Fungi</taxon>
        <taxon>Dikarya</taxon>
        <taxon>Ascomycota</taxon>
        <taxon>Pezizomycotina</taxon>
        <taxon>Leotiomycetes</taxon>
        <taxon>Helotiales</taxon>
        <taxon>Sclerotiniaceae</taxon>
        <taxon>Sclerotinia</taxon>
    </lineage>
</organism>
<sequence length="50" mass="5602">MDKKATIDEKKKIEGRKKDDVINIGFDELTNAQSGCAENAGQPARNHEWT</sequence>
<evidence type="ECO:0000313" key="1">
    <source>
        <dbReference type="EMBL" id="APA08542.1"/>
    </source>
</evidence>
<protein>
    <submittedName>
        <fullName evidence="1">Uncharacterized protein</fullName>
    </submittedName>
</protein>